<comment type="similarity">
    <text evidence="7">Belongs to the class-II aminoacyl-tRNA synthetase family. AsnA subfamily.</text>
</comment>
<evidence type="ECO:0000256" key="3">
    <source>
        <dbReference type="ARBA" id="ARBA00022605"/>
    </source>
</evidence>
<dbReference type="Pfam" id="PF03590">
    <property type="entry name" value="AsnA"/>
    <property type="match status" value="1"/>
</dbReference>
<dbReference type="InterPro" id="IPR045864">
    <property type="entry name" value="aa-tRNA-synth_II/BPL/LPL"/>
</dbReference>
<dbReference type="AlphaFoldDB" id="A0A9D9INF4"/>
<keyword evidence="3 7" id="KW-0028">Amino-acid biosynthesis</keyword>
<feature type="domain" description="Aminoacyl-transfer RNA synthetases class-II family profile" evidence="8">
    <location>
        <begin position="103"/>
        <end position="369"/>
    </location>
</feature>
<comment type="caution">
    <text evidence="9">The sequence shown here is derived from an EMBL/GenBank/DDBJ whole genome shotgun (WGS) entry which is preliminary data.</text>
</comment>
<evidence type="ECO:0000313" key="9">
    <source>
        <dbReference type="EMBL" id="MBO8474808.1"/>
    </source>
</evidence>
<evidence type="ECO:0000256" key="2">
    <source>
        <dbReference type="ARBA" id="ARBA00022598"/>
    </source>
</evidence>
<dbReference type="InterPro" id="IPR004618">
    <property type="entry name" value="AsnA"/>
</dbReference>
<name>A0A9D9INF4_9BACT</name>
<evidence type="ECO:0000256" key="1">
    <source>
        <dbReference type="ARBA" id="ARBA00022490"/>
    </source>
</evidence>
<gene>
    <name evidence="7" type="primary">asnA</name>
    <name evidence="9" type="ORF">IAB91_05920</name>
</gene>
<dbReference type="GO" id="GO:0004071">
    <property type="term" value="F:aspartate-ammonia ligase activity"/>
    <property type="evidence" value="ECO:0007669"/>
    <property type="project" value="UniProtKB-UniRule"/>
</dbReference>
<dbReference type="GO" id="GO:0005524">
    <property type="term" value="F:ATP binding"/>
    <property type="evidence" value="ECO:0007669"/>
    <property type="project" value="UniProtKB-UniRule"/>
</dbReference>
<comment type="subcellular location">
    <subcellularLocation>
        <location evidence="7">Cytoplasm</location>
    </subcellularLocation>
</comment>
<evidence type="ECO:0000256" key="6">
    <source>
        <dbReference type="ARBA" id="ARBA00022888"/>
    </source>
</evidence>
<reference evidence="9" key="2">
    <citation type="journal article" date="2021" name="PeerJ">
        <title>Extensive microbial diversity within the chicken gut microbiome revealed by metagenomics and culture.</title>
        <authorList>
            <person name="Gilroy R."/>
            <person name="Ravi A."/>
            <person name="Getino M."/>
            <person name="Pursley I."/>
            <person name="Horton D.L."/>
            <person name="Alikhan N.F."/>
            <person name="Baker D."/>
            <person name="Gharbi K."/>
            <person name="Hall N."/>
            <person name="Watson M."/>
            <person name="Adriaenssens E.M."/>
            <person name="Foster-Nyarko E."/>
            <person name="Jarju S."/>
            <person name="Secka A."/>
            <person name="Antonio M."/>
            <person name="Oren A."/>
            <person name="Chaudhuri R.R."/>
            <person name="La Ragione R."/>
            <person name="Hildebrand F."/>
            <person name="Pallen M.J."/>
        </authorList>
    </citation>
    <scope>NUCLEOTIDE SEQUENCE</scope>
    <source>
        <strain evidence="9">B1-13419</strain>
    </source>
</reference>
<dbReference type="PANTHER" id="PTHR30073">
    <property type="entry name" value="ASPARTATE--AMMONIA LIGASE"/>
    <property type="match status" value="1"/>
</dbReference>
<keyword evidence="1 7" id="KW-0963">Cytoplasm</keyword>
<comment type="pathway">
    <text evidence="7">Amino-acid biosynthesis; L-asparagine biosynthesis; L-asparagine from L-aspartate (ammonia route): step 1/1.</text>
</comment>
<keyword evidence="2 7" id="KW-0436">Ligase</keyword>
<evidence type="ECO:0000256" key="4">
    <source>
        <dbReference type="ARBA" id="ARBA00022741"/>
    </source>
</evidence>
<evidence type="ECO:0000313" key="10">
    <source>
        <dbReference type="Proteomes" id="UP000823757"/>
    </source>
</evidence>
<accession>A0A9D9INF4</accession>
<keyword evidence="6 7" id="KW-0061">Asparagine biosynthesis</keyword>
<dbReference type="InterPro" id="IPR006195">
    <property type="entry name" value="aa-tRNA-synth_II"/>
</dbReference>
<dbReference type="CDD" id="cd00645">
    <property type="entry name" value="AsnA"/>
    <property type="match status" value="1"/>
</dbReference>
<dbReference type="GO" id="GO:0005829">
    <property type="term" value="C:cytosol"/>
    <property type="evidence" value="ECO:0007669"/>
    <property type="project" value="TreeGrafter"/>
</dbReference>
<dbReference type="Proteomes" id="UP000823757">
    <property type="component" value="Unassembled WGS sequence"/>
</dbReference>
<dbReference type="SUPFAM" id="SSF55681">
    <property type="entry name" value="Class II aaRS and biotin synthetases"/>
    <property type="match status" value="1"/>
</dbReference>
<dbReference type="PROSITE" id="PS50862">
    <property type="entry name" value="AA_TRNA_LIGASE_II"/>
    <property type="match status" value="1"/>
</dbReference>
<comment type="catalytic activity">
    <reaction evidence="7">
        <text>L-aspartate + NH4(+) + ATP = L-asparagine + AMP + diphosphate + H(+)</text>
        <dbReference type="Rhea" id="RHEA:11372"/>
        <dbReference type="ChEBI" id="CHEBI:15378"/>
        <dbReference type="ChEBI" id="CHEBI:28938"/>
        <dbReference type="ChEBI" id="CHEBI:29991"/>
        <dbReference type="ChEBI" id="CHEBI:30616"/>
        <dbReference type="ChEBI" id="CHEBI:33019"/>
        <dbReference type="ChEBI" id="CHEBI:58048"/>
        <dbReference type="ChEBI" id="CHEBI:456215"/>
        <dbReference type="EC" id="6.3.1.1"/>
    </reaction>
</comment>
<protein>
    <recommendedName>
        <fullName evidence="7">Aspartate--ammonia ligase</fullName>
        <ecNumber evidence="7">6.3.1.1</ecNumber>
    </recommendedName>
    <alternativeName>
        <fullName evidence="7">Asparagine synthetase A</fullName>
    </alternativeName>
</protein>
<keyword evidence="5 7" id="KW-0067">ATP-binding</keyword>
<dbReference type="EMBL" id="JADIMD010000092">
    <property type="protein sequence ID" value="MBO8474808.1"/>
    <property type="molecule type" value="Genomic_DNA"/>
</dbReference>
<evidence type="ECO:0000256" key="7">
    <source>
        <dbReference type="HAMAP-Rule" id="MF_00555"/>
    </source>
</evidence>
<dbReference type="HAMAP" id="MF_00555">
    <property type="entry name" value="AsnA"/>
    <property type="match status" value="1"/>
</dbReference>
<sequence>MSQLILPHGYRALLDQRQTELAIKQIKDFFQLNLSSELRLHRVTAPLFVLKGMGINDDLNGVERPVFFKIKDMGEAEAEVVHSLAKWKRLTLAEYRIEPGYGIYTDMNAIRADEELDNLHSLYVDQWDWERVITPEERTIAFLKRTVNGIYSSMVRTEYMVCEMYPQIAPMLPDSVLFIHAEELRQRYPDLSPKEREDAIAKEYGAVFIIGIGCRLGDGQKHDGRAADYDDWSTVATDAPMIQGERPTSNTAESGNPSDYHTGHSPGMATSAHCNGEKLPGLNGDLIVWNNVLQRSFEISSMGIRVDKEALLRQLKEEGQEERLNLYYHKQLMSGALPLSIGGGIGQSRLCMLFLRKAHIGEIQASIWPEEMRRKCTASGIPLI</sequence>
<reference evidence="9" key="1">
    <citation type="submission" date="2020-10" db="EMBL/GenBank/DDBJ databases">
        <authorList>
            <person name="Gilroy R."/>
        </authorList>
    </citation>
    <scope>NUCLEOTIDE SEQUENCE</scope>
    <source>
        <strain evidence="9">B1-13419</strain>
    </source>
</reference>
<keyword evidence="4 7" id="KW-0547">Nucleotide-binding</keyword>
<dbReference type="PANTHER" id="PTHR30073:SF5">
    <property type="entry name" value="ASPARTATE--AMMONIA LIGASE"/>
    <property type="match status" value="1"/>
</dbReference>
<evidence type="ECO:0000256" key="5">
    <source>
        <dbReference type="ARBA" id="ARBA00022840"/>
    </source>
</evidence>
<organism evidence="9 10">
    <name type="scientific">Candidatus Cryptobacteroides faecigallinarum</name>
    <dbReference type="NCBI Taxonomy" id="2840763"/>
    <lineage>
        <taxon>Bacteria</taxon>
        <taxon>Pseudomonadati</taxon>
        <taxon>Bacteroidota</taxon>
        <taxon>Bacteroidia</taxon>
        <taxon>Bacteroidales</taxon>
        <taxon>Candidatus Cryptobacteroides</taxon>
    </lineage>
</organism>
<proteinExistence type="inferred from homology"/>
<dbReference type="EC" id="6.3.1.1" evidence="7"/>
<dbReference type="Gene3D" id="3.30.930.10">
    <property type="entry name" value="Bira Bifunctional Protein, Domain 2"/>
    <property type="match status" value="1"/>
</dbReference>
<dbReference type="GO" id="GO:0070981">
    <property type="term" value="P:L-asparagine biosynthetic process"/>
    <property type="evidence" value="ECO:0007669"/>
    <property type="project" value="UniProtKB-UniRule"/>
</dbReference>
<evidence type="ECO:0000259" key="8">
    <source>
        <dbReference type="PROSITE" id="PS50862"/>
    </source>
</evidence>